<dbReference type="InterPro" id="IPR020846">
    <property type="entry name" value="MFS_dom"/>
</dbReference>
<dbReference type="SUPFAM" id="SSF103473">
    <property type="entry name" value="MFS general substrate transporter"/>
    <property type="match status" value="1"/>
</dbReference>
<dbReference type="PANTHER" id="PTHR11328">
    <property type="entry name" value="MAJOR FACILITATOR SUPERFAMILY DOMAIN-CONTAINING PROTEIN"/>
    <property type="match status" value="1"/>
</dbReference>
<keyword evidence="2 5" id="KW-0812">Transmembrane</keyword>
<organism evidence="7 8">
    <name type="scientific">Candidatus Pseudobacter hemicellulosilyticus</name>
    <dbReference type="NCBI Taxonomy" id="3121375"/>
    <lineage>
        <taxon>Bacteria</taxon>
        <taxon>Pseudomonadati</taxon>
        <taxon>Bacteroidota</taxon>
        <taxon>Chitinophagia</taxon>
        <taxon>Chitinophagales</taxon>
        <taxon>Chitinophagaceae</taxon>
        <taxon>Pseudobacter</taxon>
    </lineage>
</organism>
<dbReference type="GO" id="GO:0005886">
    <property type="term" value="C:plasma membrane"/>
    <property type="evidence" value="ECO:0007669"/>
    <property type="project" value="TreeGrafter"/>
</dbReference>
<evidence type="ECO:0000259" key="6">
    <source>
        <dbReference type="PROSITE" id="PS50850"/>
    </source>
</evidence>
<feature type="transmembrane region" description="Helical" evidence="5">
    <location>
        <begin position="232"/>
        <end position="258"/>
    </location>
</feature>
<reference evidence="7" key="1">
    <citation type="submission" date="2023-03" db="EMBL/GenBank/DDBJ databases">
        <title>Andean soil-derived lignocellulolytic bacterial consortium as a source of novel taxa and putative plastic-active enzymes.</title>
        <authorList>
            <person name="Diaz-Garcia L."/>
            <person name="Chuvochina M."/>
            <person name="Feuerriegel G."/>
            <person name="Bunk B."/>
            <person name="Sproer C."/>
            <person name="Streit W.R."/>
            <person name="Rodriguez L.M."/>
            <person name="Overmann J."/>
            <person name="Jimenez D.J."/>
        </authorList>
    </citation>
    <scope>NUCLEOTIDE SEQUENCE</scope>
    <source>
        <strain evidence="7">MAG 7</strain>
    </source>
</reference>
<dbReference type="GO" id="GO:0006814">
    <property type="term" value="P:sodium ion transport"/>
    <property type="evidence" value="ECO:0007669"/>
    <property type="project" value="InterPro"/>
</dbReference>
<protein>
    <submittedName>
        <fullName evidence="7">MFS transporter</fullName>
    </submittedName>
</protein>
<feature type="transmembrane region" description="Helical" evidence="5">
    <location>
        <begin position="419"/>
        <end position="442"/>
    </location>
</feature>
<dbReference type="NCBIfam" id="TIGR00792">
    <property type="entry name" value="gph"/>
    <property type="match status" value="1"/>
</dbReference>
<feature type="domain" description="Major facilitator superfamily (MFS) profile" evidence="6">
    <location>
        <begin position="1"/>
        <end position="447"/>
    </location>
</feature>
<feature type="transmembrane region" description="Helical" evidence="5">
    <location>
        <begin position="185"/>
        <end position="204"/>
    </location>
</feature>
<dbReference type="GO" id="GO:0015293">
    <property type="term" value="F:symporter activity"/>
    <property type="evidence" value="ECO:0007669"/>
    <property type="project" value="InterPro"/>
</dbReference>
<feature type="transmembrane region" description="Helical" evidence="5">
    <location>
        <begin position="388"/>
        <end position="407"/>
    </location>
</feature>
<dbReference type="Proteomes" id="UP001220610">
    <property type="component" value="Chromosome"/>
</dbReference>
<keyword evidence="3 5" id="KW-1133">Transmembrane helix</keyword>
<evidence type="ECO:0000256" key="1">
    <source>
        <dbReference type="ARBA" id="ARBA00009617"/>
    </source>
</evidence>
<keyword evidence="4 5" id="KW-0472">Membrane</keyword>
<feature type="transmembrane region" description="Helical" evidence="5">
    <location>
        <begin position="39"/>
        <end position="60"/>
    </location>
</feature>
<dbReference type="PANTHER" id="PTHR11328:SF24">
    <property type="entry name" value="MAJOR FACILITATOR SUPERFAMILY (MFS) PROFILE DOMAIN-CONTAINING PROTEIN"/>
    <property type="match status" value="1"/>
</dbReference>
<dbReference type="InterPro" id="IPR001927">
    <property type="entry name" value="Na/Gal_symport"/>
</dbReference>
<dbReference type="AlphaFoldDB" id="A0AAJ5WVR5"/>
<dbReference type="InterPro" id="IPR036259">
    <property type="entry name" value="MFS_trans_sf"/>
</dbReference>
<name>A0AAJ5WVR5_9BACT</name>
<feature type="transmembrane region" description="Helical" evidence="5">
    <location>
        <begin position="278"/>
        <end position="299"/>
    </location>
</feature>
<feature type="transmembrane region" description="Helical" evidence="5">
    <location>
        <begin position="81"/>
        <end position="100"/>
    </location>
</feature>
<dbReference type="Gene3D" id="1.20.1250.20">
    <property type="entry name" value="MFS general substrate transporter like domains"/>
    <property type="match status" value="2"/>
</dbReference>
<dbReference type="CDD" id="cd17332">
    <property type="entry name" value="MFS_MelB_like"/>
    <property type="match status" value="1"/>
</dbReference>
<gene>
    <name evidence="7" type="ORF">P0Y53_08110</name>
</gene>
<dbReference type="InterPro" id="IPR039672">
    <property type="entry name" value="MFS_2"/>
</dbReference>
<feature type="transmembrane region" description="Helical" evidence="5">
    <location>
        <begin position="147"/>
        <end position="165"/>
    </location>
</feature>
<accession>A0AAJ5WVR5</accession>
<evidence type="ECO:0000313" key="7">
    <source>
        <dbReference type="EMBL" id="WEK37463.1"/>
    </source>
</evidence>
<evidence type="ECO:0000256" key="5">
    <source>
        <dbReference type="SAM" id="Phobius"/>
    </source>
</evidence>
<feature type="transmembrane region" description="Helical" evidence="5">
    <location>
        <begin position="335"/>
        <end position="356"/>
    </location>
</feature>
<feature type="transmembrane region" description="Helical" evidence="5">
    <location>
        <begin position="112"/>
        <end position="135"/>
    </location>
</feature>
<comment type="similarity">
    <text evidence="1">Belongs to the sodium:galactoside symporter (TC 2.A.2) family.</text>
</comment>
<evidence type="ECO:0000256" key="4">
    <source>
        <dbReference type="ARBA" id="ARBA00023136"/>
    </source>
</evidence>
<feature type="transmembrane region" description="Helical" evidence="5">
    <location>
        <begin position="311"/>
        <end position="329"/>
    </location>
</feature>
<evidence type="ECO:0000313" key="8">
    <source>
        <dbReference type="Proteomes" id="UP001220610"/>
    </source>
</evidence>
<evidence type="ECO:0000256" key="2">
    <source>
        <dbReference type="ARBA" id="ARBA00022692"/>
    </source>
</evidence>
<dbReference type="PROSITE" id="PS50850">
    <property type="entry name" value="MFS"/>
    <property type="match status" value="1"/>
</dbReference>
<dbReference type="Pfam" id="PF13347">
    <property type="entry name" value="MFS_2"/>
    <property type="match status" value="1"/>
</dbReference>
<evidence type="ECO:0000256" key="3">
    <source>
        <dbReference type="ARBA" id="ARBA00022989"/>
    </source>
</evidence>
<dbReference type="GO" id="GO:0008643">
    <property type="term" value="P:carbohydrate transport"/>
    <property type="evidence" value="ECO:0007669"/>
    <property type="project" value="InterPro"/>
</dbReference>
<proteinExistence type="inferred from homology"/>
<dbReference type="EMBL" id="CP119311">
    <property type="protein sequence ID" value="WEK37463.1"/>
    <property type="molecule type" value="Genomic_DNA"/>
</dbReference>
<sequence length="486" mass="54149">MQPALSIKEKVGYGFGDFASSMFWKLFSVYLLYFYTDVFGLPALAVGTMFLVTRIWDTALDPLIGILSDRTSTRWGKFRPYILWMAIPFGVAGVLTFSAPELGNTGKLIYAYGTYTLMMMVYSAINVPYASLMGVMTPDIKARTTLSTFRFIFAFAGSIFVLATTEPLVDKLSGAFGARDARTGWQLTLLCYALVVVVLFYLTFRWTRERILPQKAQQGNLKTDLADLGRNIPWFVLLGAGIATLIFNSLRDGAAIYYFKYFFKEQSSLRLSFTDITIPYSSLYLVVGQAANIVGVVLAKPVSDRIGKKKTFLFAMLLAAVLSCIFYAFREDQLLLIFGFQFLISICAGSVFPLLWSMYADIADYSEWKTGRRATGLIFSSSSMSQKLGWTLGGALTGWLLAYWGFAANQVQSAAAVNGIRLMVSLLPAAGALLSAVFLFFYRLNDNYMETISEELRQRRLAENNTMPAAEATQAFHSTEKSVTHQ</sequence>